<evidence type="ECO:0000313" key="2">
    <source>
        <dbReference type="EMBL" id="MBY6218142.1"/>
    </source>
</evidence>
<evidence type="ECO:0000313" key="3">
    <source>
        <dbReference type="Proteomes" id="UP000824927"/>
    </source>
</evidence>
<evidence type="ECO:0000259" key="1">
    <source>
        <dbReference type="PROSITE" id="PS51186"/>
    </source>
</evidence>
<dbReference type="PANTHER" id="PTHR43451">
    <property type="entry name" value="ACETYLTRANSFERASE (GNAT) FAMILY PROTEIN"/>
    <property type="match status" value="1"/>
</dbReference>
<proteinExistence type="predicted"/>
<comment type="caution">
    <text evidence="2">The sequence shown here is derived from an EMBL/GenBank/DDBJ whole genome shotgun (WGS) entry which is preliminary data.</text>
</comment>
<dbReference type="InterPro" id="IPR052564">
    <property type="entry name" value="N-acetyltrans/Recomb-assoc"/>
</dbReference>
<dbReference type="AlphaFoldDB" id="A0A9Q3S1C4"/>
<dbReference type="InterPro" id="IPR016181">
    <property type="entry name" value="Acyl_CoA_acyltransferase"/>
</dbReference>
<dbReference type="GO" id="GO:0016747">
    <property type="term" value="F:acyltransferase activity, transferring groups other than amino-acyl groups"/>
    <property type="evidence" value="ECO:0007669"/>
    <property type="project" value="InterPro"/>
</dbReference>
<feature type="domain" description="N-acetyltransferase" evidence="1">
    <location>
        <begin position="5"/>
        <end position="158"/>
    </location>
</feature>
<dbReference type="Gene3D" id="3.40.630.30">
    <property type="match status" value="1"/>
</dbReference>
<dbReference type="EMBL" id="JAHVKP010000001">
    <property type="protein sequence ID" value="MBY6218142.1"/>
    <property type="molecule type" value="Genomic_DNA"/>
</dbReference>
<gene>
    <name evidence="2" type="ORF">KUV31_07270</name>
</gene>
<dbReference type="SUPFAM" id="SSF55729">
    <property type="entry name" value="Acyl-CoA N-acyltransferases (Nat)"/>
    <property type="match status" value="1"/>
</dbReference>
<dbReference type="InterPro" id="IPR000182">
    <property type="entry name" value="GNAT_dom"/>
</dbReference>
<protein>
    <submittedName>
        <fullName evidence="2">GNAT family N-acetyltransferase</fullName>
    </submittedName>
</protein>
<organism evidence="2 3">
    <name type="scientific">Qipengyuania aquimaris</name>
    <dbReference type="NCBI Taxonomy" id="255984"/>
    <lineage>
        <taxon>Bacteria</taxon>
        <taxon>Pseudomonadati</taxon>
        <taxon>Pseudomonadota</taxon>
        <taxon>Alphaproteobacteria</taxon>
        <taxon>Sphingomonadales</taxon>
        <taxon>Erythrobacteraceae</taxon>
        <taxon>Qipengyuania</taxon>
    </lineage>
</organism>
<accession>A0A9Q3S1C4</accession>
<sequence length="158" mass="18024">MTDQFDLHWATQADHATLADVMYDAVRNGPSKYSEAQRAAWVPERRSGDAWDERLARQDVIQARNPEGETLGFMSLDADGYIDFAYIRPGAQGSGLFRRMFEAIEQKAREKGEQRLWVHASLMAQPAFARMGFTVVEQQVVHIGEQSFERAEMERVLT</sequence>
<dbReference type="Pfam" id="PF13673">
    <property type="entry name" value="Acetyltransf_10"/>
    <property type="match status" value="1"/>
</dbReference>
<dbReference type="Proteomes" id="UP000824927">
    <property type="component" value="Unassembled WGS sequence"/>
</dbReference>
<dbReference type="PROSITE" id="PS51186">
    <property type="entry name" value="GNAT"/>
    <property type="match status" value="1"/>
</dbReference>
<reference evidence="2" key="1">
    <citation type="submission" date="2021-06" db="EMBL/GenBank/DDBJ databases">
        <title>50 bacteria genomes isolated from Dapeng, Shenzhen, China.</title>
        <authorList>
            <person name="Zheng W."/>
            <person name="Yu S."/>
            <person name="Huang Y."/>
        </authorList>
    </citation>
    <scope>NUCLEOTIDE SEQUENCE</scope>
    <source>
        <strain evidence="2">DP4N28-2</strain>
    </source>
</reference>
<name>A0A9Q3S1C4_9SPHN</name>
<dbReference type="CDD" id="cd04301">
    <property type="entry name" value="NAT_SF"/>
    <property type="match status" value="1"/>
</dbReference>
<dbReference type="RefSeq" id="WP_222405063.1">
    <property type="nucleotide sequence ID" value="NZ_JAHVKP010000001.1"/>
</dbReference>
<dbReference type="PANTHER" id="PTHR43451:SF1">
    <property type="entry name" value="ACETYLTRANSFERASE"/>
    <property type="match status" value="1"/>
</dbReference>